<reference evidence="5" key="1">
    <citation type="submission" date="2020-05" db="EMBL/GenBank/DDBJ databases">
        <authorList>
            <person name="Chiriac C."/>
            <person name="Salcher M."/>
            <person name="Ghai R."/>
            <person name="Kavagutti S V."/>
        </authorList>
    </citation>
    <scope>NUCLEOTIDE SEQUENCE</scope>
</reference>
<comment type="pathway">
    <text evidence="1">Cofactor biosynthesis; riboflavin biosynthesis.</text>
</comment>
<evidence type="ECO:0000256" key="1">
    <source>
        <dbReference type="ARBA" id="ARBA00005104"/>
    </source>
</evidence>
<dbReference type="SUPFAM" id="SSF53597">
    <property type="entry name" value="Dihydrofolate reductase-like"/>
    <property type="match status" value="1"/>
</dbReference>
<dbReference type="InterPro" id="IPR050765">
    <property type="entry name" value="Riboflavin_Biosynth_HTPR"/>
</dbReference>
<dbReference type="PANTHER" id="PTHR38011">
    <property type="entry name" value="DIHYDROFOLATE REDUCTASE FAMILY PROTEIN (AFU_ORTHOLOGUE AFUA_8G06820)"/>
    <property type="match status" value="1"/>
</dbReference>
<dbReference type="PANTHER" id="PTHR38011:SF7">
    <property type="entry name" value="2,5-DIAMINO-6-RIBOSYLAMINO-4(3H)-PYRIMIDINONE 5'-PHOSPHATE REDUCTASE"/>
    <property type="match status" value="1"/>
</dbReference>
<organism evidence="5">
    <name type="scientific">freshwater metagenome</name>
    <dbReference type="NCBI Taxonomy" id="449393"/>
    <lineage>
        <taxon>unclassified sequences</taxon>
        <taxon>metagenomes</taxon>
        <taxon>ecological metagenomes</taxon>
    </lineage>
</organism>
<dbReference type="Pfam" id="PF01872">
    <property type="entry name" value="RibD_C"/>
    <property type="match status" value="1"/>
</dbReference>
<gene>
    <name evidence="5" type="ORF">UFOPK3547_01198</name>
</gene>
<accession>A0A6J5ZV85</accession>
<dbReference type="EMBL" id="CAESAN010000104">
    <property type="protein sequence ID" value="CAB4345945.1"/>
    <property type="molecule type" value="Genomic_DNA"/>
</dbReference>
<name>A0A6J5ZV85_9ZZZZ</name>
<keyword evidence="3" id="KW-0560">Oxidoreductase</keyword>
<dbReference type="Gene3D" id="3.40.430.10">
    <property type="entry name" value="Dihydrofolate Reductase, subunit A"/>
    <property type="match status" value="1"/>
</dbReference>
<evidence type="ECO:0000256" key="2">
    <source>
        <dbReference type="ARBA" id="ARBA00022857"/>
    </source>
</evidence>
<evidence type="ECO:0000259" key="4">
    <source>
        <dbReference type="Pfam" id="PF01872"/>
    </source>
</evidence>
<dbReference type="GO" id="GO:0009231">
    <property type="term" value="P:riboflavin biosynthetic process"/>
    <property type="evidence" value="ECO:0007669"/>
    <property type="project" value="InterPro"/>
</dbReference>
<dbReference type="AlphaFoldDB" id="A0A6J5ZV85"/>
<feature type="domain" description="Bacterial bifunctional deaminase-reductase C-terminal" evidence="4">
    <location>
        <begin position="39"/>
        <end position="243"/>
    </location>
</feature>
<sequence length="254" mass="26656">MSEIFDRLGEGAGEPVSAAELVAQAGISAGSPGPGSKRPRIVAAMIASADGRAAVEGRAAGLGGPPDRAVFRELRCSVDALLIGPTTLIEEQYSTVLDGDHRQRRAAAGLPESPIAVCISRRLDPRIEQLEIFAQAGQRIVIYTESQEPIEARGAELTVTRSAPGTTTLAACVEDLRLNHGVGTLLSEGGPTQLHALTEAGLVDDYIFTLSPLLVAGTAPSVLGGEVFDPPVKLDLRAVWRSGGFLFLHYTPLD</sequence>
<evidence type="ECO:0000256" key="3">
    <source>
        <dbReference type="ARBA" id="ARBA00023002"/>
    </source>
</evidence>
<dbReference type="InterPro" id="IPR024072">
    <property type="entry name" value="DHFR-like_dom_sf"/>
</dbReference>
<proteinExistence type="predicted"/>
<evidence type="ECO:0000313" key="5">
    <source>
        <dbReference type="EMBL" id="CAB4345945.1"/>
    </source>
</evidence>
<dbReference type="GO" id="GO:0008703">
    <property type="term" value="F:5-amino-6-(5-phosphoribosylamino)uracil reductase activity"/>
    <property type="evidence" value="ECO:0007669"/>
    <property type="project" value="InterPro"/>
</dbReference>
<protein>
    <submittedName>
        <fullName evidence="5">Unannotated protein</fullName>
    </submittedName>
</protein>
<keyword evidence="2" id="KW-0521">NADP</keyword>
<dbReference type="InterPro" id="IPR002734">
    <property type="entry name" value="RibDG_C"/>
</dbReference>